<protein>
    <submittedName>
        <fullName evidence="2">Uncharacterized protein</fullName>
    </submittedName>
</protein>
<dbReference type="Proteomes" id="UP000703269">
    <property type="component" value="Unassembled WGS sequence"/>
</dbReference>
<evidence type="ECO:0000313" key="2">
    <source>
        <dbReference type="EMBL" id="GJE84736.1"/>
    </source>
</evidence>
<dbReference type="EMBL" id="BPQB01000001">
    <property type="protein sequence ID" value="GJE84736.1"/>
    <property type="molecule type" value="Genomic_DNA"/>
</dbReference>
<proteinExistence type="predicted"/>
<evidence type="ECO:0000256" key="1">
    <source>
        <dbReference type="SAM" id="MobiDB-lite"/>
    </source>
</evidence>
<sequence>MVTLSQVPITSSRLATPSDTRHGAERLNTGAKQRVYQMAALAQRQPPSLCSPSSPNLVYTMPRAKPVGAAKPIPQPHHSVQRTTKLIECMGLQRSKEDRAEYHRIMEGLPEFCREHLKEGLCWGDQSTADWTRFCAAVCEDEPIFRRYQDCWPLKLWTQRYLVNKRHYLKKARKQLRGTPVFRRQVVLSPVPASESEDEATVARSEGDESMDDDDDNVAPPCHDSKSDSDDGSQNPDIKTAVASESIKEESDNVPPPSKNLRSKKPSTPPAAQSKPKVASAKQDPDAPAPGLADPAPMSAFRALLGDLDAVLAANFEKLQLAGIESAEDLQTLMAFPRCEQERLLRQHCGVTKPLELAKICIALDRARAKMEVIEVD</sequence>
<dbReference type="AlphaFoldDB" id="A0A9P3FY73"/>
<dbReference type="OrthoDB" id="10671967at2759"/>
<keyword evidence="3" id="KW-1185">Reference proteome</keyword>
<accession>A0A9P3FY73</accession>
<evidence type="ECO:0000313" key="3">
    <source>
        <dbReference type="Proteomes" id="UP000703269"/>
    </source>
</evidence>
<feature type="compositionally biased region" description="Acidic residues" evidence="1">
    <location>
        <begin position="208"/>
        <end position="217"/>
    </location>
</feature>
<gene>
    <name evidence="2" type="ORF">PsYK624_008120</name>
</gene>
<feature type="region of interest" description="Disordered" evidence="1">
    <location>
        <begin position="187"/>
        <end position="294"/>
    </location>
</feature>
<feature type="compositionally biased region" description="Polar residues" evidence="1">
    <location>
        <begin position="1"/>
        <end position="18"/>
    </location>
</feature>
<comment type="caution">
    <text evidence="2">The sequence shown here is derived from an EMBL/GenBank/DDBJ whole genome shotgun (WGS) entry which is preliminary data.</text>
</comment>
<feature type="region of interest" description="Disordered" evidence="1">
    <location>
        <begin position="1"/>
        <end position="29"/>
    </location>
</feature>
<organism evidence="2 3">
    <name type="scientific">Phanerochaete sordida</name>
    <dbReference type="NCBI Taxonomy" id="48140"/>
    <lineage>
        <taxon>Eukaryota</taxon>
        <taxon>Fungi</taxon>
        <taxon>Dikarya</taxon>
        <taxon>Basidiomycota</taxon>
        <taxon>Agaricomycotina</taxon>
        <taxon>Agaricomycetes</taxon>
        <taxon>Polyporales</taxon>
        <taxon>Phanerochaetaceae</taxon>
        <taxon>Phanerochaete</taxon>
    </lineage>
</organism>
<reference evidence="2 3" key="1">
    <citation type="submission" date="2021-08" db="EMBL/GenBank/DDBJ databases">
        <title>Draft Genome Sequence of Phanerochaete sordida strain YK-624.</title>
        <authorList>
            <person name="Mori T."/>
            <person name="Dohra H."/>
            <person name="Suzuki T."/>
            <person name="Kawagishi H."/>
            <person name="Hirai H."/>
        </authorList>
    </citation>
    <scope>NUCLEOTIDE SEQUENCE [LARGE SCALE GENOMIC DNA]</scope>
    <source>
        <strain evidence="2 3">YK-624</strain>
    </source>
</reference>
<name>A0A9P3FY73_9APHY</name>